<evidence type="ECO:0000313" key="3">
    <source>
        <dbReference type="Proteomes" id="UP001190700"/>
    </source>
</evidence>
<dbReference type="Proteomes" id="UP001190700">
    <property type="component" value="Unassembled WGS sequence"/>
</dbReference>
<dbReference type="EMBL" id="LGRX02006589">
    <property type="protein sequence ID" value="KAK3276361.1"/>
    <property type="molecule type" value="Genomic_DNA"/>
</dbReference>
<keyword evidence="1" id="KW-0779">Telomere</keyword>
<keyword evidence="1" id="KW-0548">Nucleotidyltransferase</keyword>
<keyword evidence="1" id="KW-0539">Nucleus</keyword>
<proteinExistence type="inferred from homology"/>
<comment type="function">
    <text evidence="1">Telomerase is a ribonucleoprotein enzyme essential for the replication of chromosome termini in most eukaryotes. It elongates telomeres. It is a reverse transcriptase that adds simple sequence repeats to chromosome ends by copying a template sequence within the RNA component of the enzyme.</text>
</comment>
<dbReference type="PANTHER" id="PTHR12066:SF0">
    <property type="entry name" value="TELOMERASE REVERSE TRANSCRIPTASE"/>
    <property type="match status" value="1"/>
</dbReference>
<accession>A0AAE0L8T2</accession>
<dbReference type="GO" id="GO:0000781">
    <property type="term" value="C:chromosome, telomeric region"/>
    <property type="evidence" value="ECO:0007669"/>
    <property type="project" value="UniProtKB-SubCell"/>
</dbReference>
<comment type="caution">
    <text evidence="2">The sequence shown here is derived from an EMBL/GenBank/DDBJ whole genome shotgun (WGS) entry which is preliminary data.</text>
</comment>
<dbReference type="AlphaFoldDB" id="A0AAE0L8T2"/>
<comment type="catalytic activity">
    <reaction evidence="1">
        <text>DNA(n) + a 2'-deoxyribonucleoside 5'-triphosphate = DNA(n+1) + diphosphate</text>
        <dbReference type="Rhea" id="RHEA:22508"/>
        <dbReference type="Rhea" id="RHEA-COMP:17339"/>
        <dbReference type="Rhea" id="RHEA-COMP:17340"/>
        <dbReference type="ChEBI" id="CHEBI:33019"/>
        <dbReference type="ChEBI" id="CHEBI:61560"/>
        <dbReference type="ChEBI" id="CHEBI:173112"/>
        <dbReference type="EC" id="2.7.7.49"/>
    </reaction>
</comment>
<evidence type="ECO:0000256" key="1">
    <source>
        <dbReference type="RuleBase" id="RU365061"/>
    </source>
</evidence>
<dbReference type="GO" id="GO:0046872">
    <property type="term" value="F:metal ion binding"/>
    <property type="evidence" value="ECO:0007669"/>
    <property type="project" value="UniProtKB-KW"/>
</dbReference>
<dbReference type="GO" id="GO:0007004">
    <property type="term" value="P:telomere maintenance via telomerase"/>
    <property type="evidence" value="ECO:0007669"/>
    <property type="project" value="TreeGrafter"/>
</dbReference>
<organism evidence="2 3">
    <name type="scientific">Cymbomonas tetramitiformis</name>
    <dbReference type="NCBI Taxonomy" id="36881"/>
    <lineage>
        <taxon>Eukaryota</taxon>
        <taxon>Viridiplantae</taxon>
        <taxon>Chlorophyta</taxon>
        <taxon>Pyramimonadophyceae</taxon>
        <taxon>Pyramimonadales</taxon>
        <taxon>Pyramimonadaceae</taxon>
        <taxon>Cymbomonas</taxon>
    </lineage>
</organism>
<comment type="similarity">
    <text evidence="1">Belongs to the reverse transcriptase family. Telomerase subfamily.</text>
</comment>
<keyword evidence="1" id="KW-0695">RNA-directed DNA polymerase</keyword>
<keyword evidence="1" id="KW-0158">Chromosome</keyword>
<keyword evidence="3" id="KW-1185">Reference proteome</keyword>
<protein>
    <recommendedName>
        <fullName evidence="1">Telomerase reverse transcriptase</fullName>
        <ecNumber evidence="1">2.7.7.49</ecNumber>
    </recommendedName>
    <alternativeName>
        <fullName evidence="1">Telomerase catalytic subunit</fullName>
    </alternativeName>
</protein>
<keyword evidence="1" id="KW-0479">Metal-binding</keyword>
<dbReference type="GO" id="GO:0003720">
    <property type="term" value="F:telomerase activity"/>
    <property type="evidence" value="ECO:0007669"/>
    <property type="project" value="InterPro"/>
</dbReference>
<evidence type="ECO:0000313" key="2">
    <source>
        <dbReference type="EMBL" id="KAK3276361.1"/>
    </source>
</evidence>
<dbReference type="PANTHER" id="PTHR12066">
    <property type="entry name" value="TELOMERASE REVERSE TRANSCRIPTASE"/>
    <property type="match status" value="1"/>
</dbReference>
<dbReference type="GO" id="GO:0000333">
    <property type="term" value="C:telomerase catalytic core complex"/>
    <property type="evidence" value="ECO:0007669"/>
    <property type="project" value="TreeGrafter"/>
</dbReference>
<dbReference type="InterPro" id="IPR003545">
    <property type="entry name" value="Telomerase_RT"/>
</dbReference>
<dbReference type="EC" id="2.7.7.49" evidence="1"/>
<keyword evidence="1" id="KW-0460">Magnesium</keyword>
<dbReference type="GO" id="GO:0070034">
    <property type="term" value="F:telomerase RNA binding"/>
    <property type="evidence" value="ECO:0007669"/>
    <property type="project" value="TreeGrafter"/>
</dbReference>
<name>A0AAE0L8T2_9CHLO</name>
<dbReference type="GO" id="GO:0042162">
    <property type="term" value="F:telomeric DNA binding"/>
    <property type="evidence" value="ECO:0007669"/>
    <property type="project" value="TreeGrafter"/>
</dbReference>
<comment type="subcellular location">
    <subcellularLocation>
        <location evidence="1">Nucleus</location>
    </subcellularLocation>
    <subcellularLocation>
        <location evidence="1">Chromosome</location>
        <location evidence="1">Telomere</location>
    </subcellularLocation>
</comment>
<gene>
    <name evidence="2" type="ORF">CYMTET_15562</name>
</gene>
<reference evidence="2 3" key="1">
    <citation type="journal article" date="2015" name="Genome Biol. Evol.">
        <title>Comparative Genomics of a Bacterivorous Green Alga Reveals Evolutionary Causalities and Consequences of Phago-Mixotrophic Mode of Nutrition.</title>
        <authorList>
            <person name="Burns J.A."/>
            <person name="Paasch A."/>
            <person name="Narechania A."/>
            <person name="Kim E."/>
        </authorList>
    </citation>
    <scope>NUCLEOTIDE SEQUENCE [LARGE SCALE GENOMIC DNA]</scope>
    <source>
        <strain evidence="2 3">PLY_AMNH</strain>
    </source>
</reference>
<keyword evidence="1" id="KW-0808">Transferase</keyword>
<sequence length="108" mass="12234">MERVEVGVFQAVRFVRAMPSRDYGVQVKFDRTVVPTALWGGFQRFSSALPTARRHTVFVDQAKSQGYARQELLEVLHEHLHVNVIKVGTEFLVQRIGIAQVASPTLRT</sequence>